<dbReference type="Pfam" id="PF11066">
    <property type="entry name" value="DUF2867"/>
    <property type="match status" value="1"/>
</dbReference>
<protein>
    <submittedName>
        <fullName evidence="1">DUF2867 domain-containing protein</fullName>
    </submittedName>
</protein>
<gene>
    <name evidence="1" type="ORF">IV454_09300</name>
</gene>
<name>A0AA48WFZ0_9BURK</name>
<accession>A0AA48WFZ0</accession>
<keyword evidence="2" id="KW-1185">Reference proteome</keyword>
<dbReference type="RefSeq" id="WP_206091254.1">
    <property type="nucleotide sequence ID" value="NZ_CP065053.1"/>
</dbReference>
<evidence type="ECO:0000313" key="2">
    <source>
        <dbReference type="Proteomes" id="UP000662888"/>
    </source>
</evidence>
<sequence length="177" mass="18707">MRPPPVETVIPASSAIVASLPGAYFHDAWSIAPDDSGATALELFLKVSASTPGWVNTLMTLRNRIVAMLGLKNLGTLSGLDPAKPASAYKAGDRVGIFTLFANTPDEVLLGDKDKHLDVILSVHKTIDASGQVLATVSTVVHVNNWLGRLYMLPVTPLHRIIAPAVLQNAARALPAA</sequence>
<reference evidence="1 2" key="1">
    <citation type="submission" date="2020-11" db="EMBL/GenBank/DDBJ databases">
        <authorList>
            <person name="Sun Q."/>
        </authorList>
    </citation>
    <scope>NUCLEOTIDE SEQUENCE [LARGE SCALE GENOMIC DNA]</scope>
    <source>
        <strain evidence="1 2">P8398</strain>
    </source>
</reference>
<proteinExistence type="predicted"/>
<dbReference type="Proteomes" id="UP000662888">
    <property type="component" value="Chromosome"/>
</dbReference>
<dbReference type="EMBL" id="CP065053">
    <property type="protein sequence ID" value="QPI51672.1"/>
    <property type="molecule type" value="Genomic_DNA"/>
</dbReference>
<organism evidence="1 2">
    <name type="scientific">Massilia antarctica</name>
    <dbReference type="NCBI Taxonomy" id="2765360"/>
    <lineage>
        <taxon>Bacteria</taxon>
        <taxon>Pseudomonadati</taxon>
        <taxon>Pseudomonadota</taxon>
        <taxon>Betaproteobacteria</taxon>
        <taxon>Burkholderiales</taxon>
        <taxon>Oxalobacteraceae</taxon>
        <taxon>Telluria group</taxon>
        <taxon>Massilia</taxon>
    </lineage>
</organism>
<dbReference type="InterPro" id="IPR021295">
    <property type="entry name" value="DUF2867"/>
</dbReference>
<evidence type="ECO:0000313" key="1">
    <source>
        <dbReference type="EMBL" id="QPI51672.1"/>
    </source>
</evidence>